<dbReference type="EMBL" id="GBRH01226524">
    <property type="protein sequence ID" value="JAD71371.1"/>
    <property type="molecule type" value="Transcribed_RNA"/>
</dbReference>
<evidence type="ECO:0000313" key="1">
    <source>
        <dbReference type="EMBL" id="JAD71371.1"/>
    </source>
</evidence>
<sequence>MPAVGSPRHSCPRVVHFCTGKTEAAKSCANLLARPCFGVARRGVNQTHTQIGGGGSGLLCHTLIFLPCHVD</sequence>
<proteinExistence type="predicted"/>
<protein>
    <submittedName>
        <fullName evidence="1">Uncharacterized protein</fullName>
    </submittedName>
</protein>
<reference evidence="1" key="2">
    <citation type="journal article" date="2015" name="Data Brief">
        <title>Shoot transcriptome of the giant reed, Arundo donax.</title>
        <authorList>
            <person name="Barrero R.A."/>
            <person name="Guerrero F.D."/>
            <person name="Moolhuijzen P."/>
            <person name="Goolsby J.A."/>
            <person name="Tidwell J."/>
            <person name="Bellgard S.E."/>
            <person name="Bellgard M.I."/>
        </authorList>
    </citation>
    <scope>NUCLEOTIDE SEQUENCE</scope>
    <source>
        <tissue evidence="1">Shoot tissue taken approximately 20 cm above the soil surface</tissue>
    </source>
</reference>
<name>A0A0A9C725_ARUDO</name>
<reference evidence="1" key="1">
    <citation type="submission" date="2014-09" db="EMBL/GenBank/DDBJ databases">
        <authorList>
            <person name="Magalhaes I.L.F."/>
            <person name="Oliveira U."/>
            <person name="Santos F.R."/>
            <person name="Vidigal T.H.D.A."/>
            <person name="Brescovit A.D."/>
            <person name="Santos A.J."/>
        </authorList>
    </citation>
    <scope>NUCLEOTIDE SEQUENCE</scope>
    <source>
        <tissue evidence="1">Shoot tissue taken approximately 20 cm above the soil surface</tissue>
    </source>
</reference>
<organism evidence="1">
    <name type="scientific">Arundo donax</name>
    <name type="common">Giant reed</name>
    <name type="synonym">Donax arundinaceus</name>
    <dbReference type="NCBI Taxonomy" id="35708"/>
    <lineage>
        <taxon>Eukaryota</taxon>
        <taxon>Viridiplantae</taxon>
        <taxon>Streptophyta</taxon>
        <taxon>Embryophyta</taxon>
        <taxon>Tracheophyta</taxon>
        <taxon>Spermatophyta</taxon>
        <taxon>Magnoliopsida</taxon>
        <taxon>Liliopsida</taxon>
        <taxon>Poales</taxon>
        <taxon>Poaceae</taxon>
        <taxon>PACMAD clade</taxon>
        <taxon>Arundinoideae</taxon>
        <taxon>Arundineae</taxon>
        <taxon>Arundo</taxon>
    </lineage>
</organism>
<accession>A0A0A9C725</accession>
<dbReference type="AlphaFoldDB" id="A0A0A9C725"/>